<feature type="non-terminal residue" evidence="1">
    <location>
        <position position="1"/>
    </location>
</feature>
<keyword evidence="2" id="KW-1185">Reference proteome</keyword>
<proteinExistence type="predicted"/>
<evidence type="ECO:0000313" key="1">
    <source>
        <dbReference type="EMBL" id="TFK58520.1"/>
    </source>
</evidence>
<reference evidence="1 2" key="1">
    <citation type="journal article" date="2019" name="Nat. Ecol. Evol.">
        <title>Megaphylogeny resolves global patterns of mushroom evolution.</title>
        <authorList>
            <person name="Varga T."/>
            <person name="Krizsan K."/>
            <person name="Foldi C."/>
            <person name="Dima B."/>
            <person name="Sanchez-Garcia M."/>
            <person name="Sanchez-Ramirez S."/>
            <person name="Szollosi G.J."/>
            <person name="Szarkandi J.G."/>
            <person name="Papp V."/>
            <person name="Albert L."/>
            <person name="Andreopoulos W."/>
            <person name="Angelini C."/>
            <person name="Antonin V."/>
            <person name="Barry K.W."/>
            <person name="Bougher N.L."/>
            <person name="Buchanan P."/>
            <person name="Buyck B."/>
            <person name="Bense V."/>
            <person name="Catcheside P."/>
            <person name="Chovatia M."/>
            <person name="Cooper J."/>
            <person name="Damon W."/>
            <person name="Desjardin D."/>
            <person name="Finy P."/>
            <person name="Geml J."/>
            <person name="Haridas S."/>
            <person name="Hughes K."/>
            <person name="Justo A."/>
            <person name="Karasinski D."/>
            <person name="Kautmanova I."/>
            <person name="Kiss B."/>
            <person name="Kocsube S."/>
            <person name="Kotiranta H."/>
            <person name="LaButti K.M."/>
            <person name="Lechner B.E."/>
            <person name="Liimatainen K."/>
            <person name="Lipzen A."/>
            <person name="Lukacs Z."/>
            <person name="Mihaltcheva S."/>
            <person name="Morgado L.N."/>
            <person name="Niskanen T."/>
            <person name="Noordeloos M.E."/>
            <person name="Ohm R.A."/>
            <person name="Ortiz-Santana B."/>
            <person name="Ovrebo C."/>
            <person name="Racz N."/>
            <person name="Riley R."/>
            <person name="Savchenko A."/>
            <person name="Shiryaev A."/>
            <person name="Soop K."/>
            <person name="Spirin V."/>
            <person name="Szebenyi C."/>
            <person name="Tomsovsky M."/>
            <person name="Tulloss R.E."/>
            <person name="Uehling J."/>
            <person name="Grigoriev I.V."/>
            <person name="Vagvolgyi C."/>
            <person name="Papp T."/>
            <person name="Martin F.M."/>
            <person name="Miettinen O."/>
            <person name="Hibbett D.S."/>
            <person name="Nagy L.G."/>
        </authorList>
    </citation>
    <scope>NUCLEOTIDE SEQUENCE [LARGE SCALE GENOMIC DNA]</scope>
    <source>
        <strain evidence="1 2">NL-1719</strain>
    </source>
</reference>
<gene>
    <name evidence="1" type="ORF">BDN72DRAFT_865865</name>
</gene>
<evidence type="ECO:0000313" key="2">
    <source>
        <dbReference type="Proteomes" id="UP000308600"/>
    </source>
</evidence>
<organism evidence="1 2">
    <name type="scientific">Pluteus cervinus</name>
    <dbReference type="NCBI Taxonomy" id="181527"/>
    <lineage>
        <taxon>Eukaryota</taxon>
        <taxon>Fungi</taxon>
        <taxon>Dikarya</taxon>
        <taxon>Basidiomycota</taxon>
        <taxon>Agaricomycotina</taxon>
        <taxon>Agaricomycetes</taxon>
        <taxon>Agaricomycetidae</taxon>
        <taxon>Agaricales</taxon>
        <taxon>Pluteineae</taxon>
        <taxon>Pluteaceae</taxon>
        <taxon>Pluteus</taxon>
    </lineage>
</organism>
<protein>
    <submittedName>
        <fullName evidence="1">Uncharacterized protein</fullName>
    </submittedName>
</protein>
<accession>A0ACD2ZZB9</accession>
<dbReference type="Proteomes" id="UP000308600">
    <property type="component" value="Unassembled WGS sequence"/>
</dbReference>
<sequence>ENGKVLHNKPYLHDSIKSVISHFFRDTRSIGSRNLSRFKTSFPDDPNCQEPEATIPLVAFATAMIHAALLCWQSGTYHHIKFSADDHFNAYTHHVRILETIRQRKPKAFHKLMAELLSDAIHGAQRDTTTNDEATIATVDFDAMED</sequence>
<name>A0ACD2ZZB9_9AGAR</name>
<dbReference type="EMBL" id="ML209319">
    <property type="protein sequence ID" value="TFK58520.1"/>
    <property type="molecule type" value="Genomic_DNA"/>
</dbReference>